<feature type="transmembrane region" description="Helical" evidence="1">
    <location>
        <begin position="132"/>
        <end position="150"/>
    </location>
</feature>
<accession>A0A2T8I307</accession>
<dbReference type="Gramene" id="PVH32019">
    <property type="protein sequence ID" value="PVH32019"/>
    <property type="gene ID" value="PAHAL_9G293600"/>
</dbReference>
<evidence type="ECO:0000313" key="2">
    <source>
        <dbReference type="EMBL" id="PVH32019.1"/>
    </source>
</evidence>
<sequence length="168" mass="18641">MQIFRSNLKLGKFRTLLKNLSKDQKDLVKSCGFGSILDFDCSEAPRSVSFWLAKRFDVHSRTVNLQNGSSFVLNPFTVHQILGIPLGGRKISTRASKLVKDVIIDDTGTATVAPTVDHLFSLLNSELTGDKFVRIFMLIALAIFLCPTSYGSASSHYRDCISKGHIKM</sequence>
<gene>
    <name evidence="2" type="ORF">PAHAL_9G293600</name>
</gene>
<proteinExistence type="predicted"/>
<reference evidence="2" key="1">
    <citation type="submission" date="2018-04" db="EMBL/GenBank/DDBJ databases">
        <title>WGS assembly of Panicum hallii.</title>
        <authorList>
            <person name="Lovell J."/>
            <person name="Jenkins J."/>
            <person name="Lowry D."/>
            <person name="Mamidi S."/>
            <person name="Sreedasyam A."/>
            <person name="Weng X."/>
            <person name="Barry K."/>
            <person name="Bonette J."/>
            <person name="Campitelli B."/>
            <person name="Daum C."/>
            <person name="Gordon S."/>
            <person name="Gould B."/>
            <person name="Lipzen A."/>
            <person name="Macqueen A."/>
            <person name="Palacio-Mejia J."/>
            <person name="Plott C."/>
            <person name="Shakirov E."/>
            <person name="Shu S."/>
            <person name="Yoshinaga Y."/>
            <person name="Zane M."/>
            <person name="Rokhsar D."/>
            <person name="Grimwood J."/>
            <person name="Schmutz J."/>
            <person name="Juenger T."/>
        </authorList>
    </citation>
    <scope>NUCLEOTIDE SEQUENCE [LARGE SCALE GENOMIC DNA]</scope>
    <source>
        <strain evidence="2">FIL2</strain>
    </source>
</reference>
<keyword evidence="1" id="KW-0472">Membrane</keyword>
<protein>
    <recommendedName>
        <fullName evidence="3">Aminotransferase-like plant mobile domain-containing protein</fullName>
    </recommendedName>
</protein>
<dbReference type="Proteomes" id="UP000243499">
    <property type="component" value="Chromosome 9"/>
</dbReference>
<organism evidence="2">
    <name type="scientific">Panicum hallii</name>
    <dbReference type="NCBI Taxonomy" id="206008"/>
    <lineage>
        <taxon>Eukaryota</taxon>
        <taxon>Viridiplantae</taxon>
        <taxon>Streptophyta</taxon>
        <taxon>Embryophyta</taxon>
        <taxon>Tracheophyta</taxon>
        <taxon>Spermatophyta</taxon>
        <taxon>Magnoliopsida</taxon>
        <taxon>Liliopsida</taxon>
        <taxon>Poales</taxon>
        <taxon>Poaceae</taxon>
        <taxon>PACMAD clade</taxon>
        <taxon>Panicoideae</taxon>
        <taxon>Panicodae</taxon>
        <taxon>Paniceae</taxon>
        <taxon>Panicinae</taxon>
        <taxon>Panicum</taxon>
        <taxon>Panicum sect. Panicum</taxon>
    </lineage>
</organism>
<dbReference type="PANTHER" id="PTHR34835:SF82">
    <property type="entry name" value="OS01G0826651 PROTEIN"/>
    <property type="match status" value="1"/>
</dbReference>
<name>A0A2T8I307_9POAL</name>
<keyword evidence="1" id="KW-1133">Transmembrane helix</keyword>
<dbReference type="EMBL" id="CM008054">
    <property type="protein sequence ID" value="PVH32019.1"/>
    <property type="molecule type" value="Genomic_DNA"/>
</dbReference>
<evidence type="ECO:0000256" key="1">
    <source>
        <dbReference type="SAM" id="Phobius"/>
    </source>
</evidence>
<dbReference type="PANTHER" id="PTHR34835">
    <property type="entry name" value="OS07G0283600 PROTEIN-RELATED"/>
    <property type="match status" value="1"/>
</dbReference>
<dbReference type="AlphaFoldDB" id="A0A2T8I307"/>
<keyword evidence="1" id="KW-0812">Transmembrane</keyword>
<evidence type="ECO:0008006" key="3">
    <source>
        <dbReference type="Google" id="ProtNLM"/>
    </source>
</evidence>